<evidence type="ECO:0000313" key="2">
    <source>
        <dbReference type="EMBL" id="NLT79574.1"/>
    </source>
</evidence>
<sequence length="105" mass="12237">MKNQSTIHDSNPGLHAEPETLRQQQSRSDEPTMFHYLARGETTSPCGTHMSREEIILPEHRGHGPWVVCPICEFIYSLRGDEQRLRQWITGTYQLGKNRKEHTHE</sequence>
<organism evidence="2 3">
    <name type="scientific">Bifidobacterium crudilactis</name>
    <dbReference type="NCBI Taxonomy" id="327277"/>
    <lineage>
        <taxon>Bacteria</taxon>
        <taxon>Bacillati</taxon>
        <taxon>Actinomycetota</taxon>
        <taxon>Actinomycetes</taxon>
        <taxon>Bifidobacteriales</taxon>
        <taxon>Bifidobacteriaceae</taxon>
        <taxon>Bifidobacterium</taxon>
    </lineage>
</organism>
<comment type="caution">
    <text evidence="2">The sequence shown here is derived from an EMBL/GenBank/DDBJ whole genome shotgun (WGS) entry which is preliminary data.</text>
</comment>
<proteinExistence type="predicted"/>
<feature type="region of interest" description="Disordered" evidence="1">
    <location>
        <begin position="1"/>
        <end position="32"/>
    </location>
</feature>
<evidence type="ECO:0000313" key="3">
    <source>
        <dbReference type="Proteomes" id="UP000767327"/>
    </source>
</evidence>
<name>A0A971CYQ4_9BIFI</name>
<evidence type="ECO:0000256" key="1">
    <source>
        <dbReference type="SAM" id="MobiDB-lite"/>
    </source>
</evidence>
<reference evidence="2" key="2">
    <citation type="submission" date="2020-01" db="EMBL/GenBank/DDBJ databases">
        <authorList>
            <person name="Campanaro S."/>
        </authorList>
    </citation>
    <scope>NUCLEOTIDE SEQUENCE</scope>
    <source>
        <strain evidence="2">AS01afH2WH_6</strain>
    </source>
</reference>
<accession>A0A971CYQ4</accession>
<dbReference type="EMBL" id="JAAXZR010000019">
    <property type="protein sequence ID" value="NLT79574.1"/>
    <property type="molecule type" value="Genomic_DNA"/>
</dbReference>
<protein>
    <submittedName>
        <fullName evidence="2">Uncharacterized protein</fullName>
    </submittedName>
</protein>
<dbReference type="RefSeq" id="WP_273173458.1">
    <property type="nucleotide sequence ID" value="NZ_JAAXZR010000019.1"/>
</dbReference>
<dbReference type="Proteomes" id="UP000767327">
    <property type="component" value="Unassembled WGS sequence"/>
</dbReference>
<gene>
    <name evidence="2" type="ORF">GXW98_04725</name>
</gene>
<dbReference type="AlphaFoldDB" id="A0A971CYQ4"/>
<reference evidence="2" key="1">
    <citation type="journal article" date="2020" name="Biotechnol. Biofuels">
        <title>New insights from the biogas microbiome by comprehensive genome-resolved metagenomics of nearly 1600 species originating from multiple anaerobic digesters.</title>
        <authorList>
            <person name="Campanaro S."/>
            <person name="Treu L."/>
            <person name="Rodriguez-R L.M."/>
            <person name="Kovalovszki A."/>
            <person name="Ziels R.M."/>
            <person name="Maus I."/>
            <person name="Zhu X."/>
            <person name="Kougias P.G."/>
            <person name="Basile A."/>
            <person name="Luo G."/>
            <person name="Schluter A."/>
            <person name="Konstantinidis K.T."/>
            <person name="Angelidaki I."/>
        </authorList>
    </citation>
    <scope>NUCLEOTIDE SEQUENCE</scope>
    <source>
        <strain evidence="2">AS01afH2WH_6</strain>
    </source>
</reference>